<gene>
    <name evidence="1" type="ORF">BpHYR1_011844</name>
</gene>
<evidence type="ECO:0000313" key="1">
    <source>
        <dbReference type="EMBL" id="RNA21538.1"/>
    </source>
</evidence>
<proteinExistence type="predicted"/>
<dbReference type="SUPFAM" id="SSF53448">
    <property type="entry name" value="Nucleotide-diphospho-sugar transferases"/>
    <property type="match status" value="1"/>
</dbReference>
<organism evidence="1 2">
    <name type="scientific">Brachionus plicatilis</name>
    <name type="common">Marine rotifer</name>
    <name type="synonym">Brachionus muelleri</name>
    <dbReference type="NCBI Taxonomy" id="10195"/>
    <lineage>
        <taxon>Eukaryota</taxon>
        <taxon>Metazoa</taxon>
        <taxon>Spiralia</taxon>
        <taxon>Gnathifera</taxon>
        <taxon>Rotifera</taxon>
        <taxon>Eurotatoria</taxon>
        <taxon>Monogononta</taxon>
        <taxon>Pseudotrocha</taxon>
        <taxon>Ploima</taxon>
        <taxon>Brachionidae</taxon>
        <taxon>Brachionus</taxon>
    </lineage>
</organism>
<name>A0A3M7RE57_BRAPC</name>
<dbReference type="AlphaFoldDB" id="A0A3M7RE57"/>
<evidence type="ECO:0000313" key="2">
    <source>
        <dbReference type="Proteomes" id="UP000276133"/>
    </source>
</evidence>
<keyword evidence="1" id="KW-0808">Transferase</keyword>
<dbReference type="GO" id="GO:0016740">
    <property type="term" value="F:transferase activity"/>
    <property type="evidence" value="ECO:0007669"/>
    <property type="project" value="UniProtKB-KW"/>
</dbReference>
<dbReference type="OrthoDB" id="411524at2759"/>
<dbReference type="InterPro" id="IPR029044">
    <property type="entry name" value="Nucleotide-diphossugar_trans"/>
</dbReference>
<comment type="caution">
    <text evidence="1">The sequence shown here is derived from an EMBL/GenBank/DDBJ whole genome shotgun (WGS) entry which is preliminary data.</text>
</comment>
<accession>A0A3M7RE57</accession>
<dbReference type="STRING" id="10195.A0A3M7RE57"/>
<sequence>MYKWWLSGSNKIECPFESLETIFYLKSIFQSGMRTTSEETVLLIKSILLKRTSNIVLNIATDEESKIFLKRIFENEMVVAYPRLTERCDNLKIPIVHHPGLWGMSKLFLDEIFPATKKTIYIDTDMILGSDPILLYNDFKNFDDETIFSLTRETNWKKGPTHICSCIFLWDMEKSRNTHLLKKKGLIAAKTVYGYEKNNKYFTVKNRHGELNSSWNLSNCRKFFGVKPRNKHNDRSGLFFGAIHFNCLGNNFTQFSGWEWIYLLNFSYI</sequence>
<reference evidence="1 2" key="1">
    <citation type="journal article" date="2018" name="Sci. Rep.">
        <title>Genomic signatures of local adaptation to the degree of environmental predictability in rotifers.</title>
        <authorList>
            <person name="Franch-Gras L."/>
            <person name="Hahn C."/>
            <person name="Garcia-Roger E.M."/>
            <person name="Carmona M.J."/>
            <person name="Serra M."/>
            <person name="Gomez A."/>
        </authorList>
    </citation>
    <scope>NUCLEOTIDE SEQUENCE [LARGE SCALE GENOMIC DNA]</scope>
    <source>
        <strain evidence="1">HYR1</strain>
    </source>
</reference>
<keyword evidence="2" id="KW-1185">Reference proteome</keyword>
<protein>
    <submittedName>
        <fullName evidence="1">Glycosyltransferase family 8</fullName>
    </submittedName>
</protein>
<dbReference type="Proteomes" id="UP000276133">
    <property type="component" value="Unassembled WGS sequence"/>
</dbReference>
<dbReference type="EMBL" id="REGN01003644">
    <property type="protein sequence ID" value="RNA21538.1"/>
    <property type="molecule type" value="Genomic_DNA"/>
</dbReference>
<dbReference type="Gene3D" id="3.90.550.10">
    <property type="entry name" value="Spore Coat Polysaccharide Biosynthesis Protein SpsA, Chain A"/>
    <property type="match status" value="1"/>
</dbReference>